<organism evidence="2 3">
    <name type="scientific">Oryza rufipogon</name>
    <name type="common">Brownbeard rice</name>
    <name type="synonym">Asian wild rice</name>
    <dbReference type="NCBI Taxonomy" id="4529"/>
    <lineage>
        <taxon>Eukaryota</taxon>
        <taxon>Viridiplantae</taxon>
        <taxon>Streptophyta</taxon>
        <taxon>Embryophyta</taxon>
        <taxon>Tracheophyta</taxon>
        <taxon>Spermatophyta</taxon>
        <taxon>Magnoliopsida</taxon>
        <taxon>Liliopsida</taxon>
        <taxon>Poales</taxon>
        <taxon>Poaceae</taxon>
        <taxon>BOP clade</taxon>
        <taxon>Oryzoideae</taxon>
        <taxon>Oryzeae</taxon>
        <taxon>Oryzinae</taxon>
        <taxon>Oryza</taxon>
    </lineage>
</organism>
<reference evidence="3" key="1">
    <citation type="submission" date="2013-06" db="EMBL/GenBank/DDBJ databases">
        <authorList>
            <person name="Zhao Q."/>
        </authorList>
    </citation>
    <scope>NUCLEOTIDE SEQUENCE</scope>
    <source>
        <strain evidence="3">cv. W1943</strain>
    </source>
</reference>
<evidence type="ECO:0000313" key="3">
    <source>
        <dbReference type="Proteomes" id="UP000008022"/>
    </source>
</evidence>
<protein>
    <recommendedName>
        <fullName evidence="4">Secreted protein</fullName>
    </recommendedName>
</protein>
<name>A0A0E0QWH5_ORYRU</name>
<feature type="chain" id="PRO_5002371897" description="Secreted protein" evidence="1">
    <location>
        <begin position="23"/>
        <end position="65"/>
    </location>
</feature>
<evidence type="ECO:0000256" key="1">
    <source>
        <dbReference type="SAM" id="SignalP"/>
    </source>
</evidence>
<dbReference type="Proteomes" id="UP000008022">
    <property type="component" value="Unassembled WGS sequence"/>
</dbReference>
<proteinExistence type="predicted"/>
<accession>A0A0E0QWH5</accession>
<dbReference type="Gramene" id="ORUFI10G03040.1">
    <property type="protein sequence ID" value="ORUFI10G03040.1"/>
    <property type="gene ID" value="ORUFI10G03040"/>
</dbReference>
<dbReference type="HOGENOM" id="CLU_2853730_0_0_1"/>
<sequence length="65" mass="7646">MSRRRSFLLAPSTLVLKSFLSAAIWLVKSPCHIFAPTIMRRDQYTILRQCCREVERRPRGSHVCR</sequence>
<evidence type="ECO:0000313" key="2">
    <source>
        <dbReference type="EnsemblPlants" id="ORUFI10G03040.1"/>
    </source>
</evidence>
<keyword evidence="1" id="KW-0732">Signal</keyword>
<dbReference type="AlphaFoldDB" id="A0A0E0QWH5"/>
<evidence type="ECO:0008006" key="4">
    <source>
        <dbReference type="Google" id="ProtNLM"/>
    </source>
</evidence>
<reference evidence="2" key="2">
    <citation type="submission" date="2015-06" db="UniProtKB">
        <authorList>
            <consortium name="EnsemblPlants"/>
        </authorList>
    </citation>
    <scope>IDENTIFICATION</scope>
</reference>
<feature type="signal peptide" evidence="1">
    <location>
        <begin position="1"/>
        <end position="22"/>
    </location>
</feature>
<dbReference type="EnsemblPlants" id="ORUFI10G03040.1">
    <property type="protein sequence ID" value="ORUFI10G03040.1"/>
    <property type="gene ID" value="ORUFI10G03040"/>
</dbReference>
<keyword evidence="3" id="KW-1185">Reference proteome</keyword>